<dbReference type="Gene3D" id="3.30.420.10">
    <property type="entry name" value="Ribonuclease H-like superfamily/Ribonuclease H"/>
    <property type="match status" value="1"/>
</dbReference>
<sequence>MIFSPLQVVQRGEVKLILDTIHESAIGGHMGEKATIDRQRGQPITYEPLHPIKLAQLFDHIEIDFVRPLPQTKQENKYLIVATEFFTKWPEVERKFNNIERRLENIKILVQKLVATLEPDELVLLDQDRVTLRTNNQEVSDNVVIPKRRTLAERIHKNMSIYMQDLDHGDPQEPILPFEIPAENWDENVMAERECGEIANRKLRTYFQLEKGKLLQKCQEEYINSLLHEGNVIKGSTRPKKDGNGSYTILNDLQELVPPREG</sequence>
<dbReference type="EMBL" id="QKWP01000028">
    <property type="protein sequence ID" value="RIB29850.1"/>
    <property type="molecule type" value="Genomic_DNA"/>
</dbReference>
<dbReference type="AlphaFoldDB" id="A0A397W536"/>
<reference evidence="1 2" key="1">
    <citation type="submission" date="2018-06" db="EMBL/GenBank/DDBJ databases">
        <title>Comparative genomics reveals the genomic features of Rhizophagus irregularis, R. cerebriforme, R. diaphanum and Gigaspora rosea, and their symbiotic lifestyle signature.</title>
        <authorList>
            <person name="Morin E."/>
            <person name="San Clemente H."/>
            <person name="Chen E.C.H."/>
            <person name="De La Providencia I."/>
            <person name="Hainaut M."/>
            <person name="Kuo A."/>
            <person name="Kohler A."/>
            <person name="Murat C."/>
            <person name="Tang N."/>
            <person name="Roy S."/>
            <person name="Loubradou J."/>
            <person name="Henrissat B."/>
            <person name="Grigoriev I.V."/>
            <person name="Corradi N."/>
            <person name="Roux C."/>
            <person name="Martin F.M."/>
        </authorList>
    </citation>
    <scope>NUCLEOTIDE SEQUENCE [LARGE SCALE GENOMIC DNA]</scope>
    <source>
        <strain evidence="1 2">DAOM 194757</strain>
    </source>
</reference>
<evidence type="ECO:0008006" key="3">
    <source>
        <dbReference type="Google" id="ProtNLM"/>
    </source>
</evidence>
<dbReference type="GO" id="GO:0003676">
    <property type="term" value="F:nucleic acid binding"/>
    <property type="evidence" value="ECO:0007669"/>
    <property type="project" value="InterPro"/>
</dbReference>
<proteinExistence type="predicted"/>
<name>A0A397W536_9GLOM</name>
<evidence type="ECO:0000313" key="1">
    <source>
        <dbReference type="EMBL" id="RIB29850.1"/>
    </source>
</evidence>
<dbReference type="STRING" id="44941.A0A397W536"/>
<keyword evidence="2" id="KW-1185">Reference proteome</keyword>
<organism evidence="1 2">
    <name type="scientific">Gigaspora rosea</name>
    <dbReference type="NCBI Taxonomy" id="44941"/>
    <lineage>
        <taxon>Eukaryota</taxon>
        <taxon>Fungi</taxon>
        <taxon>Fungi incertae sedis</taxon>
        <taxon>Mucoromycota</taxon>
        <taxon>Glomeromycotina</taxon>
        <taxon>Glomeromycetes</taxon>
        <taxon>Diversisporales</taxon>
        <taxon>Gigasporaceae</taxon>
        <taxon>Gigaspora</taxon>
    </lineage>
</organism>
<dbReference type="OrthoDB" id="2422453at2759"/>
<accession>A0A397W536</accession>
<evidence type="ECO:0000313" key="2">
    <source>
        <dbReference type="Proteomes" id="UP000266673"/>
    </source>
</evidence>
<dbReference type="Proteomes" id="UP000266673">
    <property type="component" value="Unassembled WGS sequence"/>
</dbReference>
<gene>
    <name evidence="1" type="ORF">C2G38_2154362</name>
</gene>
<protein>
    <recommendedName>
        <fullName evidence="3">Integrase zinc-binding domain-containing protein</fullName>
    </recommendedName>
</protein>
<comment type="caution">
    <text evidence="1">The sequence shown here is derived from an EMBL/GenBank/DDBJ whole genome shotgun (WGS) entry which is preliminary data.</text>
</comment>
<dbReference type="InterPro" id="IPR036397">
    <property type="entry name" value="RNaseH_sf"/>
</dbReference>